<feature type="non-terminal residue" evidence="3">
    <location>
        <position position="1"/>
    </location>
</feature>
<dbReference type="GO" id="GO:0005524">
    <property type="term" value="F:ATP binding"/>
    <property type="evidence" value="ECO:0007669"/>
    <property type="project" value="InterPro"/>
</dbReference>
<dbReference type="AlphaFoldDB" id="A0A382BA36"/>
<reference evidence="3" key="1">
    <citation type="submission" date="2018-05" db="EMBL/GenBank/DDBJ databases">
        <authorList>
            <person name="Lanie J.A."/>
            <person name="Ng W.-L."/>
            <person name="Kazmierczak K.M."/>
            <person name="Andrzejewski T.M."/>
            <person name="Davidsen T.M."/>
            <person name="Wayne K.J."/>
            <person name="Tettelin H."/>
            <person name="Glass J.I."/>
            <person name="Rusch D."/>
            <person name="Podicherti R."/>
            <person name="Tsui H.-C.T."/>
            <person name="Winkler M.E."/>
        </authorList>
    </citation>
    <scope>NUCLEOTIDE SEQUENCE</scope>
</reference>
<sequence>VLKDREWEEEYMTGGHDPLTEFYIPALTNSNTYWRASGYFSSSVFDSIGDTMGEFVQNDGRMDLVTSVHLSQKDRDAIESGLKDRENLIEERLKEIIEKDFTAPLPPGVKVLARLLEANRLNIKIATTDTNRLFHIKMGLFIDEKEDYVAFSGSQNESQHSVEDAFEGIDVFTSWEDTSRALKKRTFFETLWKNKQPKTLVHSLPESLEKIIIRKYRRTLEIEGQPEYNSDEDDEDPTPPVTTTAPPPPPGPDSRYAFQDKAVEWFVDPKGADGKGLYWMATGTGKTITAFKTINRLFEDGLIDHVVINTKERLLHQWAKEMRKLLPGTEDPCTPWKRREFWQISSKKHMGLFRQQSSSREGHVLFVTYAFLPPFVNECIQSSFDLSRTLLIVDEVHNIGSDQNVQAMTTEDDEEVDESLQELHDALRPTMTLENSNLYHQFGFRLGLSATPMSDFDDERNRFILNAFTIDPPEFNNISQGGTLSIDQQRQARIELLDKPNSRWVFYYGLEEAIREEILVPFEYLAEKYEPSDQEKADRINLMKYWKARVADGTASPAAPAIHMARVFKKSKDKLRAFREWLDGLTVHEKDRALKRALIFVDNTEFGNEVVEILFNEH</sequence>
<dbReference type="EMBL" id="UINC01028876">
    <property type="protein sequence ID" value="SVB10655.1"/>
    <property type="molecule type" value="Genomic_DNA"/>
</dbReference>
<name>A0A382BA36_9ZZZZ</name>
<evidence type="ECO:0000259" key="2">
    <source>
        <dbReference type="PROSITE" id="PS51192"/>
    </source>
</evidence>
<gene>
    <name evidence="3" type="ORF">METZ01_LOCUS163509</name>
</gene>
<proteinExistence type="predicted"/>
<dbReference type="Gene3D" id="3.40.50.300">
    <property type="entry name" value="P-loop containing nucleotide triphosphate hydrolases"/>
    <property type="match status" value="1"/>
</dbReference>
<dbReference type="InterPro" id="IPR027417">
    <property type="entry name" value="P-loop_NTPase"/>
</dbReference>
<dbReference type="GO" id="GO:0003677">
    <property type="term" value="F:DNA binding"/>
    <property type="evidence" value="ECO:0007669"/>
    <property type="project" value="InterPro"/>
</dbReference>
<organism evidence="3">
    <name type="scientific">marine metagenome</name>
    <dbReference type="NCBI Taxonomy" id="408172"/>
    <lineage>
        <taxon>unclassified sequences</taxon>
        <taxon>metagenomes</taxon>
        <taxon>ecological metagenomes</taxon>
    </lineage>
</organism>
<dbReference type="Gene3D" id="3.30.870.10">
    <property type="entry name" value="Endonuclease Chain A"/>
    <property type="match status" value="1"/>
</dbReference>
<dbReference type="InterPro" id="IPR006935">
    <property type="entry name" value="Helicase/UvrB_N"/>
</dbReference>
<dbReference type="SMART" id="SM00487">
    <property type="entry name" value="DEXDc"/>
    <property type="match status" value="1"/>
</dbReference>
<evidence type="ECO:0000313" key="3">
    <source>
        <dbReference type="EMBL" id="SVB10655.1"/>
    </source>
</evidence>
<dbReference type="GO" id="GO:0016787">
    <property type="term" value="F:hydrolase activity"/>
    <property type="evidence" value="ECO:0007669"/>
    <property type="project" value="InterPro"/>
</dbReference>
<dbReference type="InterPro" id="IPR014001">
    <property type="entry name" value="Helicase_ATP-bd"/>
</dbReference>
<feature type="non-terminal residue" evidence="3">
    <location>
        <position position="618"/>
    </location>
</feature>
<dbReference type="Pfam" id="PF04851">
    <property type="entry name" value="ResIII"/>
    <property type="match status" value="1"/>
</dbReference>
<dbReference type="SUPFAM" id="SSF52540">
    <property type="entry name" value="P-loop containing nucleoside triphosphate hydrolases"/>
    <property type="match status" value="1"/>
</dbReference>
<feature type="region of interest" description="Disordered" evidence="1">
    <location>
        <begin position="223"/>
        <end position="255"/>
    </location>
</feature>
<protein>
    <recommendedName>
        <fullName evidence="2">Helicase ATP-binding domain-containing protein</fullName>
    </recommendedName>
</protein>
<dbReference type="PROSITE" id="PS51192">
    <property type="entry name" value="HELICASE_ATP_BIND_1"/>
    <property type="match status" value="1"/>
</dbReference>
<feature type="domain" description="Helicase ATP-binding" evidence="2">
    <location>
        <begin position="267"/>
        <end position="470"/>
    </location>
</feature>
<evidence type="ECO:0000256" key="1">
    <source>
        <dbReference type="SAM" id="MobiDB-lite"/>
    </source>
</evidence>
<accession>A0A382BA36</accession>